<dbReference type="GO" id="GO:0006891">
    <property type="term" value="P:intra-Golgi vesicle-mediated transport"/>
    <property type="evidence" value="ECO:0007669"/>
    <property type="project" value="TreeGrafter"/>
</dbReference>
<keyword evidence="6 10" id="KW-0653">Protein transport</keyword>
<dbReference type="GO" id="GO:0006886">
    <property type="term" value="P:intracellular protein transport"/>
    <property type="evidence" value="ECO:0007669"/>
    <property type="project" value="InterPro"/>
</dbReference>
<dbReference type="Proteomes" id="UP001218218">
    <property type="component" value="Unassembled WGS sequence"/>
</dbReference>
<dbReference type="PANTHER" id="PTHR10635">
    <property type="entry name" value="COATOMER SUBUNIT BETA"/>
    <property type="match status" value="1"/>
</dbReference>
<dbReference type="GO" id="GO:0006888">
    <property type="term" value="P:endoplasmic reticulum to Golgi vesicle-mediated transport"/>
    <property type="evidence" value="ECO:0007669"/>
    <property type="project" value="TreeGrafter"/>
</dbReference>
<reference evidence="15" key="1">
    <citation type="submission" date="2023-03" db="EMBL/GenBank/DDBJ databases">
        <title>Massive genome expansion in bonnet fungi (Mycena s.s.) driven by repeated elements and novel gene families across ecological guilds.</title>
        <authorList>
            <consortium name="Lawrence Berkeley National Laboratory"/>
            <person name="Harder C.B."/>
            <person name="Miyauchi S."/>
            <person name="Viragh M."/>
            <person name="Kuo A."/>
            <person name="Thoen E."/>
            <person name="Andreopoulos B."/>
            <person name="Lu D."/>
            <person name="Skrede I."/>
            <person name="Drula E."/>
            <person name="Henrissat B."/>
            <person name="Morin E."/>
            <person name="Kohler A."/>
            <person name="Barry K."/>
            <person name="LaButti K."/>
            <person name="Morin E."/>
            <person name="Salamov A."/>
            <person name="Lipzen A."/>
            <person name="Mereny Z."/>
            <person name="Hegedus B."/>
            <person name="Baldrian P."/>
            <person name="Stursova M."/>
            <person name="Weitz H."/>
            <person name="Taylor A."/>
            <person name="Grigoriev I.V."/>
            <person name="Nagy L.G."/>
            <person name="Martin F."/>
            <person name="Kauserud H."/>
        </authorList>
    </citation>
    <scope>NUCLEOTIDE SEQUENCE</scope>
    <source>
        <strain evidence="15">CBHHK002</strain>
    </source>
</reference>
<evidence type="ECO:0000256" key="10">
    <source>
        <dbReference type="PIRNR" id="PIRNR005727"/>
    </source>
</evidence>
<comment type="subcellular location">
    <subcellularLocation>
        <location evidence="10">Cytoplasm</location>
    </subcellularLocation>
    <subcellularLocation>
        <location evidence="1 10">Golgi apparatus membrane</location>
        <topology evidence="1 10">Peripheral membrane protein</topology>
        <orientation evidence="1 10">Cytoplasmic side</orientation>
    </subcellularLocation>
    <subcellularLocation>
        <location evidence="10">Cytoplasmic vesicle</location>
        <location evidence="10">COPI-coated vesicle membrane</location>
        <topology evidence="10">Peripheral membrane protein</topology>
        <orientation evidence="10">Cytoplasmic side</orientation>
    </subcellularLocation>
</comment>
<dbReference type="Pfam" id="PF01602">
    <property type="entry name" value="Adaptin_N"/>
    <property type="match status" value="1"/>
</dbReference>
<evidence type="ECO:0000256" key="8">
    <source>
        <dbReference type="ARBA" id="ARBA00023136"/>
    </source>
</evidence>
<name>A0AAD7A4Z7_9AGAR</name>
<keyword evidence="8 10" id="KW-0472">Membrane</keyword>
<comment type="function">
    <text evidence="10">The coatomer is a cytosolic protein complex that binds to dilysine motifs and reversibly associates with Golgi non-clathrin-coated vesicles, which further mediate biosynthetic protein transport from the ER, via the Golgi up to the trans Golgi network. Coatomer complex is required for budding from Golgi membranes, and is essential for the retrograde Golgi-to-ER transport of dilysine-tagged proteins.</text>
</comment>
<keyword evidence="16" id="KW-1185">Reference proteome</keyword>
<evidence type="ECO:0000256" key="4">
    <source>
        <dbReference type="ARBA" id="ARBA00022737"/>
    </source>
</evidence>
<proteinExistence type="predicted"/>
<evidence type="ECO:0000313" key="15">
    <source>
        <dbReference type="EMBL" id="KAJ7349143.1"/>
    </source>
</evidence>
<evidence type="ECO:0000256" key="3">
    <source>
        <dbReference type="ARBA" id="ARBA00022490"/>
    </source>
</evidence>
<feature type="domain" description="Coatomer beta subunit C-terminal" evidence="13">
    <location>
        <begin position="679"/>
        <end position="812"/>
    </location>
</feature>
<dbReference type="InterPro" id="IPR002553">
    <property type="entry name" value="Clathrin/coatomer_adapt-like_N"/>
</dbReference>
<dbReference type="InterPro" id="IPR011989">
    <property type="entry name" value="ARM-like"/>
</dbReference>
<gene>
    <name evidence="15" type="ORF">DFH08DRAFT_778096</name>
</gene>
<comment type="caution">
    <text evidence="15">The sequence shown here is derived from an EMBL/GenBank/DDBJ whole genome shotgun (WGS) entry which is preliminary data.</text>
</comment>
<evidence type="ECO:0000259" key="13">
    <source>
        <dbReference type="Pfam" id="PF07718"/>
    </source>
</evidence>
<keyword evidence="9 10" id="KW-0968">Cytoplasmic vesicle</keyword>
<evidence type="ECO:0000313" key="16">
    <source>
        <dbReference type="Proteomes" id="UP001218218"/>
    </source>
</evidence>
<dbReference type="InterPro" id="IPR016024">
    <property type="entry name" value="ARM-type_fold"/>
</dbReference>
<dbReference type="SUPFAM" id="SSF48371">
    <property type="entry name" value="ARM repeat"/>
    <property type="match status" value="1"/>
</dbReference>
<dbReference type="GO" id="GO:0030126">
    <property type="term" value="C:COPI vesicle coat"/>
    <property type="evidence" value="ECO:0007669"/>
    <property type="project" value="InterPro"/>
</dbReference>
<evidence type="ECO:0000256" key="1">
    <source>
        <dbReference type="ARBA" id="ARBA00004255"/>
    </source>
</evidence>
<evidence type="ECO:0000259" key="14">
    <source>
        <dbReference type="Pfam" id="PF14806"/>
    </source>
</evidence>
<keyword evidence="7 10" id="KW-0333">Golgi apparatus</keyword>
<evidence type="ECO:0000256" key="2">
    <source>
        <dbReference type="ARBA" id="ARBA00022448"/>
    </source>
</evidence>
<sequence length="956" mass="105612">MAPSDSSCYTIVQESPAEYPSAADLRRALEKGSDEVKIDTLRKIIVSTINGNPQPNLIMPIIQFVLPSPNKQLKKLLHFYWEVCPKYDENGKLKQEMILVVNAIRLDLLHANEYIRGATLRFLQKIAKEVELLEPLIPTCRACLEHRHGYVRKNAVFAVYAIYREFEHLIPDAPELMATFLAAESDPTCKRNAFVFLAHASMERAVEYVLSVYDAIPSLDEALQMSIIEVIRADCKSDSAHRARYIRVMFELLNVPSYAVKYEAATTLTTLTQNPAAVKAAASSLINIVIKESDNNVKIIVLDRLDSLRARHGHVLDGLIMDVLQVLSSADMDVRRKAISIVLSMTTSRNVEDVVLFLKKQLQKTQETEFEKAPEYRQLLIQSIHVTAIKFSEIAASVVHALMDFLGDSNNPSALDVVAFVREVVEKFPHLRPNVTARLTEKLPDIKSGKVFRGVLWILGEYIEAVADIQGAMQAVRRVLGEVPILAAEQRALDEAGAGGEEPTSPAGDGAGSGGGGGRPRVLADGTYATETAYSSTTTARLEAVRAASKPPLRTLLLGGDFFTGAVLASALTKLVLRFDEKANDKAASNVLRAESMLIMTSIIRVGQSKFVTVQIDEDSNERIMNCIKTLSELESERAVQEIFLADTKTAFSRMLGAQEKRALDKKEAETTKVAAVQVDDLLTFRQFSKKAADEAIDYDEDVGRATAGDVQEDFISNLSRISQLTGFSDPIYAEAYVKMHGFDIMLDVLLVNQTPNTMQNLCLDFATLGDLKIVERPSVYTIAPHGFQSIKATIKVSSTETGVIFGSILWEGPSMSEACVILNDIHIDIMDYIKPAYCNEAQFRSMWTEFEWENRVNVDNQMSDPREYLAHVMKATNMSCLTPEGATSGDCDFLSANMYARSLFGEDALANLSVERTAAGTITGHVRIRSKTQGIALSLGDRITMAQKNNQPVTV</sequence>
<organism evidence="15 16">
    <name type="scientific">Mycena albidolilacea</name>
    <dbReference type="NCBI Taxonomy" id="1033008"/>
    <lineage>
        <taxon>Eukaryota</taxon>
        <taxon>Fungi</taxon>
        <taxon>Dikarya</taxon>
        <taxon>Basidiomycota</taxon>
        <taxon>Agaricomycotina</taxon>
        <taxon>Agaricomycetes</taxon>
        <taxon>Agaricomycetidae</taxon>
        <taxon>Agaricales</taxon>
        <taxon>Marasmiineae</taxon>
        <taxon>Mycenaceae</taxon>
        <taxon>Mycena</taxon>
    </lineage>
</organism>
<dbReference type="PANTHER" id="PTHR10635:SF0">
    <property type="entry name" value="COATOMER SUBUNIT BETA"/>
    <property type="match status" value="1"/>
</dbReference>
<dbReference type="GO" id="GO:0000139">
    <property type="term" value="C:Golgi membrane"/>
    <property type="evidence" value="ECO:0007669"/>
    <property type="project" value="UniProtKB-SubCell"/>
</dbReference>
<feature type="domain" description="Clathrin/coatomer adaptor adaptin-like N-terminal" evidence="12">
    <location>
        <begin position="23"/>
        <end position="490"/>
    </location>
</feature>
<comment type="subunit">
    <text evidence="10">Oligomeric complex that consists of at least the alpha, beta, beta', gamma, delta, epsilon and zeta subunits.</text>
</comment>
<keyword evidence="2 10" id="KW-0813">Transport</keyword>
<evidence type="ECO:0000256" key="9">
    <source>
        <dbReference type="ARBA" id="ARBA00023329"/>
    </source>
</evidence>
<dbReference type="AlphaFoldDB" id="A0AAD7A4Z7"/>
<accession>A0AAD7A4Z7</accession>
<dbReference type="Gene3D" id="1.25.10.10">
    <property type="entry name" value="Leucine-rich Repeat Variant"/>
    <property type="match status" value="1"/>
</dbReference>
<protein>
    <recommendedName>
        <fullName evidence="10">Coatomer subunit beta</fullName>
    </recommendedName>
    <alternativeName>
        <fullName evidence="10">Beta-coat protein</fullName>
    </alternativeName>
</protein>
<dbReference type="EMBL" id="JARIHO010000016">
    <property type="protein sequence ID" value="KAJ7349143.1"/>
    <property type="molecule type" value="Genomic_DNA"/>
</dbReference>
<evidence type="ECO:0000256" key="6">
    <source>
        <dbReference type="ARBA" id="ARBA00022927"/>
    </source>
</evidence>
<evidence type="ECO:0000259" key="12">
    <source>
        <dbReference type="Pfam" id="PF01602"/>
    </source>
</evidence>
<evidence type="ECO:0000256" key="7">
    <source>
        <dbReference type="ARBA" id="ARBA00023034"/>
    </source>
</evidence>
<evidence type="ECO:0000256" key="5">
    <source>
        <dbReference type="ARBA" id="ARBA00022892"/>
    </source>
</evidence>
<feature type="region of interest" description="Disordered" evidence="11">
    <location>
        <begin position="495"/>
        <end position="522"/>
    </location>
</feature>
<dbReference type="InterPro" id="IPR011710">
    <property type="entry name" value="Coatomer_bsu_C"/>
</dbReference>
<dbReference type="Pfam" id="PF07718">
    <property type="entry name" value="Coatamer_beta_C"/>
    <property type="match status" value="1"/>
</dbReference>
<evidence type="ECO:0000256" key="11">
    <source>
        <dbReference type="SAM" id="MobiDB-lite"/>
    </source>
</evidence>
<keyword evidence="4" id="KW-0677">Repeat</keyword>
<dbReference type="InterPro" id="IPR016460">
    <property type="entry name" value="COPB1"/>
</dbReference>
<dbReference type="PIRSF" id="PIRSF005727">
    <property type="entry name" value="Coatomer_beta_subunit"/>
    <property type="match status" value="1"/>
</dbReference>
<feature type="domain" description="Coatomer beta subunit appendage platform" evidence="14">
    <location>
        <begin position="818"/>
        <end position="944"/>
    </location>
</feature>
<dbReference type="GO" id="GO:0005198">
    <property type="term" value="F:structural molecule activity"/>
    <property type="evidence" value="ECO:0007669"/>
    <property type="project" value="InterPro"/>
</dbReference>
<feature type="compositionally biased region" description="Gly residues" evidence="11">
    <location>
        <begin position="509"/>
        <end position="519"/>
    </location>
</feature>
<dbReference type="InterPro" id="IPR029446">
    <property type="entry name" value="COPB1_appendage_platform_dom"/>
</dbReference>
<keyword evidence="3 10" id="KW-0963">Cytoplasm</keyword>
<dbReference type="Pfam" id="PF14806">
    <property type="entry name" value="Coatomer_b_Cpla"/>
    <property type="match status" value="1"/>
</dbReference>
<keyword evidence="5 10" id="KW-0931">ER-Golgi transport</keyword>